<feature type="transmembrane region" description="Helical" evidence="6">
    <location>
        <begin position="146"/>
        <end position="170"/>
    </location>
</feature>
<evidence type="ECO:0000259" key="7">
    <source>
        <dbReference type="PROSITE" id="PS50850"/>
    </source>
</evidence>
<evidence type="ECO:0000256" key="4">
    <source>
        <dbReference type="ARBA" id="ARBA00022989"/>
    </source>
</evidence>
<keyword evidence="4 6" id="KW-1133">Transmembrane helix</keyword>
<evidence type="ECO:0000256" key="2">
    <source>
        <dbReference type="ARBA" id="ARBA00022448"/>
    </source>
</evidence>
<evidence type="ECO:0000256" key="6">
    <source>
        <dbReference type="SAM" id="Phobius"/>
    </source>
</evidence>
<dbReference type="Gene3D" id="1.20.1250.20">
    <property type="entry name" value="MFS general substrate transporter like domains"/>
    <property type="match status" value="1"/>
</dbReference>
<evidence type="ECO:0000256" key="3">
    <source>
        <dbReference type="ARBA" id="ARBA00022692"/>
    </source>
</evidence>
<feature type="transmembrane region" description="Helical" evidence="6">
    <location>
        <begin position="12"/>
        <end position="34"/>
    </location>
</feature>
<feature type="transmembrane region" description="Helical" evidence="6">
    <location>
        <begin position="387"/>
        <end position="405"/>
    </location>
</feature>
<feature type="transmembrane region" description="Helical" evidence="6">
    <location>
        <begin position="83"/>
        <end position="100"/>
    </location>
</feature>
<feature type="domain" description="Major facilitator superfamily (MFS) profile" evidence="7">
    <location>
        <begin position="1"/>
        <end position="411"/>
    </location>
</feature>
<dbReference type="AlphaFoldDB" id="A0A3R6H147"/>
<dbReference type="Pfam" id="PF11700">
    <property type="entry name" value="ATG22"/>
    <property type="match status" value="2"/>
</dbReference>
<evidence type="ECO:0000256" key="5">
    <source>
        <dbReference type="ARBA" id="ARBA00023136"/>
    </source>
</evidence>
<protein>
    <submittedName>
        <fullName evidence="8">MFS transporter</fullName>
    </submittedName>
</protein>
<proteinExistence type="predicted"/>
<keyword evidence="2" id="KW-0813">Transport</keyword>
<evidence type="ECO:0000256" key="1">
    <source>
        <dbReference type="ARBA" id="ARBA00004651"/>
    </source>
</evidence>
<evidence type="ECO:0000313" key="9">
    <source>
        <dbReference type="Proteomes" id="UP000283586"/>
    </source>
</evidence>
<dbReference type="RefSeq" id="WP_118488894.1">
    <property type="nucleotide sequence ID" value="NZ_JADNJF010000025.1"/>
</dbReference>
<feature type="transmembrane region" description="Helical" evidence="6">
    <location>
        <begin position="54"/>
        <end position="71"/>
    </location>
</feature>
<accession>A0A3R6H147</accession>
<keyword evidence="3 6" id="KW-0812">Transmembrane</keyword>
<comment type="subcellular location">
    <subcellularLocation>
        <location evidence="1">Cell membrane</location>
        <topology evidence="1">Multi-pass membrane protein</topology>
    </subcellularLocation>
</comment>
<dbReference type="Proteomes" id="UP000283586">
    <property type="component" value="Unassembled WGS sequence"/>
</dbReference>
<dbReference type="GO" id="GO:0022857">
    <property type="term" value="F:transmembrane transporter activity"/>
    <property type="evidence" value="ECO:0007669"/>
    <property type="project" value="InterPro"/>
</dbReference>
<dbReference type="PANTHER" id="PTHR23519:SF1">
    <property type="entry name" value="AUTOPHAGY-RELATED PROTEIN 22"/>
    <property type="match status" value="1"/>
</dbReference>
<feature type="transmembrane region" description="Helical" evidence="6">
    <location>
        <begin position="298"/>
        <end position="316"/>
    </location>
</feature>
<keyword evidence="5 6" id="KW-0472">Membrane</keyword>
<dbReference type="InterPro" id="IPR020846">
    <property type="entry name" value="MFS_dom"/>
</dbReference>
<dbReference type="EMBL" id="QRQN01000014">
    <property type="protein sequence ID" value="RHN06877.1"/>
    <property type="molecule type" value="Genomic_DNA"/>
</dbReference>
<feature type="transmembrane region" description="Helical" evidence="6">
    <location>
        <begin position="233"/>
        <end position="251"/>
    </location>
</feature>
<dbReference type="SUPFAM" id="SSF103473">
    <property type="entry name" value="MFS general substrate transporter"/>
    <property type="match status" value="1"/>
</dbReference>
<dbReference type="InterPro" id="IPR050495">
    <property type="entry name" value="ATG22/LtaA_families"/>
</dbReference>
<organism evidence="8 9">
    <name type="scientific">Roseburia intestinalis</name>
    <dbReference type="NCBI Taxonomy" id="166486"/>
    <lineage>
        <taxon>Bacteria</taxon>
        <taxon>Bacillati</taxon>
        <taxon>Bacillota</taxon>
        <taxon>Clostridia</taxon>
        <taxon>Lachnospirales</taxon>
        <taxon>Lachnospiraceae</taxon>
        <taxon>Roseburia</taxon>
    </lineage>
</organism>
<dbReference type="InterPro" id="IPR036259">
    <property type="entry name" value="MFS_trans_sf"/>
</dbReference>
<feature type="transmembrane region" description="Helical" evidence="6">
    <location>
        <begin position="176"/>
        <end position="197"/>
    </location>
</feature>
<name>A0A3R6H147_9FIRM</name>
<evidence type="ECO:0000313" key="8">
    <source>
        <dbReference type="EMBL" id="RHN06877.1"/>
    </source>
</evidence>
<comment type="caution">
    <text evidence="8">The sequence shown here is derived from an EMBL/GenBank/DDBJ whole genome shotgun (WGS) entry which is preliminary data.</text>
</comment>
<gene>
    <name evidence="8" type="ORF">DWZ31_11920</name>
</gene>
<dbReference type="PANTHER" id="PTHR23519">
    <property type="entry name" value="AUTOPHAGY-RELATED PROTEIN 22"/>
    <property type="match status" value="1"/>
</dbReference>
<feature type="transmembrane region" description="Helical" evidence="6">
    <location>
        <begin position="356"/>
        <end position="381"/>
    </location>
</feature>
<dbReference type="GO" id="GO:0005886">
    <property type="term" value="C:plasma membrane"/>
    <property type="evidence" value="ECO:0007669"/>
    <property type="project" value="UniProtKB-SubCell"/>
</dbReference>
<feature type="transmembrane region" description="Helical" evidence="6">
    <location>
        <begin position="266"/>
        <end position="286"/>
    </location>
</feature>
<dbReference type="InterPro" id="IPR024671">
    <property type="entry name" value="Atg22-like"/>
</dbReference>
<sequence length="458" mass="50701">MKQKLNKLEKYWVMYDVGNSAFALLVSTIIPIYFKNMAAGNGISASDSTAYLSYAISISTLIVAILGPVLGTVADGKNRKKPLFTLFMLIGVLGCAALALPKSAILFLVVFVITKVGFSGSLIFYDSMLVDVTTDERMDDVSSQGYAWGYIGSCVPFVVSLALIFGADYIGISGTVATAGAFIINALWWAVVTIPLLKNYKQNYYVETKVNGVKETIKRLGTVCGEIKKDKKVFLFLVAFFFYIDGVYTIIEMATSYGKDVGISDTSLLLALLLTQIVAFPCAIIFGKLAQKFETARLIAVCIGAYFLVAVYALWLDAAWKFWMMATFVGVFQGAIQALSRSYYAKIIPKEKSSEYFGIFDIFGKGASFMGTMLMGISTQIFHTSKAGVIVIASMFVIGFVIFKIQSQTMQRGEKRSLAVSRTWDEFEAETENDYDDYDYGYEDDYEIGDMDFAEERF</sequence>
<dbReference type="PROSITE" id="PS50850">
    <property type="entry name" value="MFS"/>
    <property type="match status" value="1"/>
</dbReference>
<feature type="transmembrane region" description="Helical" evidence="6">
    <location>
        <begin position="322"/>
        <end position="344"/>
    </location>
</feature>
<feature type="transmembrane region" description="Helical" evidence="6">
    <location>
        <begin position="106"/>
        <end position="125"/>
    </location>
</feature>
<reference evidence="8 9" key="1">
    <citation type="submission" date="2018-08" db="EMBL/GenBank/DDBJ databases">
        <title>A genome reference for cultivated species of the human gut microbiota.</title>
        <authorList>
            <person name="Zou Y."/>
            <person name="Xue W."/>
            <person name="Luo G."/>
        </authorList>
    </citation>
    <scope>NUCLEOTIDE SEQUENCE [LARGE SCALE GENOMIC DNA]</scope>
    <source>
        <strain evidence="8 9">AF31-21AC</strain>
    </source>
</reference>